<evidence type="ECO:0000256" key="1">
    <source>
        <dbReference type="ARBA" id="ARBA00001946"/>
    </source>
</evidence>
<comment type="caution">
    <text evidence="6">The sequence shown here is derived from an EMBL/GenBank/DDBJ whole genome shotgun (WGS) entry which is preliminary data.</text>
</comment>
<dbReference type="InterPro" id="IPR015797">
    <property type="entry name" value="NUDIX_hydrolase-like_dom_sf"/>
</dbReference>
<keyword evidence="7" id="KW-1185">Reference proteome</keyword>
<evidence type="ECO:0000256" key="2">
    <source>
        <dbReference type="ARBA" id="ARBA00022801"/>
    </source>
</evidence>
<dbReference type="Pfam" id="PF00293">
    <property type="entry name" value="NUDIX"/>
    <property type="match status" value="1"/>
</dbReference>
<evidence type="ECO:0000256" key="3">
    <source>
        <dbReference type="ARBA" id="ARBA00022842"/>
    </source>
</evidence>
<evidence type="ECO:0000313" key="7">
    <source>
        <dbReference type="Proteomes" id="UP000545386"/>
    </source>
</evidence>
<proteinExistence type="inferred from homology"/>
<evidence type="ECO:0000313" key="6">
    <source>
        <dbReference type="EMBL" id="MBC2769784.1"/>
    </source>
</evidence>
<organism evidence="6 7">
    <name type="scientific">Pusillimonas minor</name>
    <dbReference type="NCBI Taxonomy" id="2697024"/>
    <lineage>
        <taxon>Bacteria</taxon>
        <taxon>Pseudomonadati</taxon>
        <taxon>Pseudomonadota</taxon>
        <taxon>Betaproteobacteria</taxon>
        <taxon>Burkholderiales</taxon>
        <taxon>Alcaligenaceae</taxon>
        <taxon>Pusillimonas</taxon>
    </lineage>
</organism>
<dbReference type="PRINTS" id="PR00502">
    <property type="entry name" value="NUDIXFAMILY"/>
</dbReference>
<evidence type="ECO:0000256" key="4">
    <source>
        <dbReference type="RuleBase" id="RU003476"/>
    </source>
</evidence>
<dbReference type="Gene3D" id="2.20.70.10">
    <property type="match status" value="1"/>
</dbReference>
<dbReference type="SUPFAM" id="SSF55811">
    <property type="entry name" value="Nudix"/>
    <property type="match status" value="1"/>
</dbReference>
<keyword evidence="2 4" id="KW-0378">Hydrolase</keyword>
<dbReference type="RefSeq" id="WP_185779498.1">
    <property type="nucleotide sequence ID" value="NZ_JACJUU010000004.1"/>
</dbReference>
<dbReference type="InterPro" id="IPR000086">
    <property type="entry name" value="NUDIX_hydrolase_dom"/>
</dbReference>
<feature type="domain" description="Nudix hydrolase" evidence="5">
    <location>
        <begin position="52"/>
        <end position="175"/>
    </location>
</feature>
<dbReference type="Gene3D" id="3.90.79.10">
    <property type="entry name" value="Nucleoside Triphosphate Pyrophosphohydrolase"/>
    <property type="match status" value="1"/>
</dbReference>
<dbReference type="InterPro" id="IPR029401">
    <property type="entry name" value="Nudix_N"/>
</dbReference>
<dbReference type="InterPro" id="IPR020084">
    <property type="entry name" value="NUDIX_hydrolase_CS"/>
</dbReference>
<reference evidence="6 7" key="1">
    <citation type="submission" date="2020-08" db="EMBL/GenBank/DDBJ databases">
        <title>Paraeoetvoesia sp. YC-7-48 draft genome sequence.</title>
        <authorList>
            <person name="Yao L."/>
        </authorList>
    </citation>
    <scope>NUCLEOTIDE SEQUENCE [LARGE SCALE GENOMIC DNA]</scope>
    <source>
        <strain evidence="7">YC-7-48</strain>
    </source>
</reference>
<accession>A0A842HPJ0</accession>
<name>A0A842HPJ0_9BURK</name>
<evidence type="ECO:0000259" key="5">
    <source>
        <dbReference type="PROSITE" id="PS51462"/>
    </source>
</evidence>
<protein>
    <submittedName>
        <fullName evidence="6">NUDIX hydrolase</fullName>
    </submittedName>
</protein>
<dbReference type="PROSITE" id="PS51462">
    <property type="entry name" value="NUDIX"/>
    <property type="match status" value="1"/>
</dbReference>
<dbReference type="EMBL" id="JACJUU010000004">
    <property type="protein sequence ID" value="MBC2769784.1"/>
    <property type="molecule type" value="Genomic_DNA"/>
</dbReference>
<dbReference type="PANTHER" id="PTHR43222">
    <property type="entry name" value="NUDIX HYDROLASE 23"/>
    <property type="match status" value="1"/>
</dbReference>
<comment type="similarity">
    <text evidence="4">Belongs to the Nudix hydrolase family.</text>
</comment>
<dbReference type="GO" id="GO:0016787">
    <property type="term" value="F:hydrolase activity"/>
    <property type="evidence" value="ECO:0007669"/>
    <property type="project" value="UniProtKB-KW"/>
</dbReference>
<sequence>MATQPASSFYFPAPRAQKFCSQCAAHITYLTPPDDNRLRAVCESCGAVHYQNPRNVVGVLPVWEDKILLCRRGIEPRYDKWTLPAGFMELGETTAQGAMRETQEEAGAQIELGPLYTVIDVPHAEQVHFFYLAQVLSPDLAPGPESLEARFFTEDEIPWPELAFRTVITTLEHYLEDKKHGHFKPGAHPPVHYYEVSLPKRDY</sequence>
<dbReference type="InterPro" id="IPR020476">
    <property type="entry name" value="Nudix_hydrolase"/>
</dbReference>
<dbReference type="Pfam" id="PF14803">
    <property type="entry name" value="Zn_ribbon_Nudix"/>
    <property type="match status" value="1"/>
</dbReference>
<dbReference type="AlphaFoldDB" id="A0A842HPJ0"/>
<comment type="cofactor">
    <cofactor evidence="1">
        <name>Mg(2+)</name>
        <dbReference type="ChEBI" id="CHEBI:18420"/>
    </cofactor>
</comment>
<dbReference type="PROSITE" id="PS00893">
    <property type="entry name" value="NUDIX_BOX"/>
    <property type="match status" value="1"/>
</dbReference>
<dbReference type="PANTHER" id="PTHR43222:SF2">
    <property type="entry name" value="NUDIX HYDROLASE 23, CHLOROPLASTIC"/>
    <property type="match status" value="1"/>
</dbReference>
<dbReference type="Proteomes" id="UP000545386">
    <property type="component" value="Unassembled WGS sequence"/>
</dbReference>
<gene>
    <name evidence="6" type="ORF">GTU67_07635</name>
</gene>
<keyword evidence="3" id="KW-0460">Magnesium</keyword>
<dbReference type="CDD" id="cd04511">
    <property type="entry name" value="NUDIX_Hydrolase"/>
    <property type="match status" value="1"/>
</dbReference>